<dbReference type="SUPFAM" id="SSF81606">
    <property type="entry name" value="PP2C-like"/>
    <property type="match status" value="1"/>
</dbReference>
<keyword evidence="5" id="KW-0479">Metal-binding</keyword>
<keyword evidence="15" id="KW-1185">Reference proteome</keyword>
<dbReference type="PANTHER" id="PTHR47992">
    <property type="entry name" value="PROTEIN PHOSPHATASE"/>
    <property type="match status" value="1"/>
</dbReference>
<comment type="similarity">
    <text evidence="3 12">Belongs to the PP2C family.</text>
</comment>
<dbReference type="CDD" id="cd00143">
    <property type="entry name" value="PP2Cc"/>
    <property type="match status" value="1"/>
</dbReference>
<keyword evidence="7" id="KW-0460">Magnesium</keyword>
<evidence type="ECO:0000256" key="3">
    <source>
        <dbReference type="ARBA" id="ARBA00006702"/>
    </source>
</evidence>
<keyword evidence="9" id="KW-0464">Manganese</keyword>
<evidence type="ECO:0000256" key="2">
    <source>
        <dbReference type="ARBA" id="ARBA00001946"/>
    </source>
</evidence>
<keyword evidence="6 12" id="KW-0378">Hydrolase</keyword>
<feature type="domain" description="PPM-type phosphatase" evidence="13">
    <location>
        <begin position="97"/>
        <end position="349"/>
    </location>
</feature>
<reference evidence="14 15" key="1">
    <citation type="journal article" date="2023" name="Hortic Res">
        <title>Pangenome of water caltrop reveals structural variations and asymmetric subgenome divergence after allopolyploidization.</title>
        <authorList>
            <person name="Zhang X."/>
            <person name="Chen Y."/>
            <person name="Wang L."/>
            <person name="Yuan Y."/>
            <person name="Fang M."/>
            <person name="Shi L."/>
            <person name="Lu R."/>
            <person name="Comes H.P."/>
            <person name="Ma Y."/>
            <person name="Chen Y."/>
            <person name="Huang G."/>
            <person name="Zhou Y."/>
            <person name="Zheng Z."/>
            <person name="Qiu Y."/>
        </authorList>
    </citation>
    <scope>NUCLEOTIDE SEQUENCE [LARGE SCALE GENOMIC DNA]</scope>
    <source>
        <tissue evidence="14">Roots</tissue>
    </source>
</reference>
<gene>
    <name evidence="14" type="ORF">SAY87_018559</name>
</gene>
<organism evidence="14 15">
    <name type="scientific">Trapa incisa</name>
    <dbReference type="NCBI Taxonomy" id="236973"/>
    <lineage>
        <taxon>Eukaryota</taxon>
        <taxon>Viridiplantae</taxon>
        <taxon>Streptophyta</taxon>
        <taxon>Embryophyta</taxon>
        <taxon>Tracheophyta</taxon>
        <taxon>Spermatophyta</taxon>
        <taxon>Magnoliopsida</taxon>
        <taxon>eudicotyledons</taxon>
        <taxon>Gunneridae</taxon>
        <taxon>Pentapetalae</taxon>
        <taxon>rosids</taxon>
        <taxon>malvids</taxon>
        <taxon>Myrtales</taxon>
        <taxon>Lythraceae</taxon>
        <taxon>Trapa</taxon>
    </lineage>
</organism>
<comment type="catalytic activity">
    <reaction evidence="11">
        <text>O-phospho-L-threonyl-[protein] + H2O = L-threonyl-[protein] + phosphate</text>
        <dbReference type="Rhea" id="RHEA:47004"/>
        <dbReference type="Rhea" id="RHEA-COMP:11060"/>
        <dbReference type="Rhea" id="RHEA-COMP:11605"/>
        <dbReference type="ChEBI" id="CHEBI:15377"/>
        <dbReference type="ChEBI" id="CHEBI:30013"/>
        <dbReference type="ChEBI" id="CHEBI:43474"/>
        <dbReference type="ChEBI" id="CHEBI:61977"/>
        <dbReference type="EC" id="3.1.3.16"/>
    </reaction>
</comment>
<dbReference type="Pfam" id="PF00481">
    <property type="entry name" value="PP2C"/>
    <property type="match status" value="1"/>
</dbReference>
<comment type="cofactor">
    <cofactor evidence="1">
        <name>Mn(2+)</name>
        <dbReference type="ChEBI" id="CHEBI:29035"/>
    </cofactor>
</comment>
<dbReference type="PROSITE" id="PS01032">
    <property type="entry name" value="PPM_1"/>
    <property type="match status" value="1"/>
</dbReference>
<dbReference type="InterPro" id="IPR036457">
    <property type="entry name" value="PPM-type-like_dom_sf"/>
</dbReference>
<evidence type="ECO:0000313" key="15">
    <source>
        <dbReference type="Proteomes" id="UP001345219"/>
    </source>
</evidence>
<keyword evidence="8 12" id="KW-0904">Protein phosphatase</keyword>
<dbReference type="GO" id="GO:0009738">
    <property type="term" value="P:abscisic acid-activated signaling pathway"/>
    <property type="evidence" value="ECO:0007669"/>
    <property type="project" value="UniProtKB-ARBA"/>
</dbReference>
<comment type="cofactor">
    <cofactor evidence="2">
        <name>Mg(2+)</name>
        <dbReference type="ChEBI" id="CHEBI:18420"/>
    </cofactor>
</comment>
<dbReference type="EMBL" id="JAXIOK010000002">
    <property type="protein sequence ID" value="KAK4778372.1"/>
    <property type="molecule type" value="Genomic_DNA"/>
</dbReference>
<dbReference type="InterPro" id="IPR000222">
    <property type="entry name" value="PP2C_BS"/>
</dbReference>
<dbReference type="FunFam" id="3.60.40.10:FF:000044">
    <property type="entry name" value="probable protein phosphatase 2C 25"/>
    <property type="match status" value="1"/>
</dbReference>
<dbReference type="AlphaFoldDB" id="A0AAN7LCJ3"/>
<comment type="caution">
    <text evidence="14">The sequence shown here is derived from an EMBL/GenBank/DDBJ whole genome shotgun (WGS) entry which is preliminary data.</text>
</comment>
<accession>A0AAN7LCJ3</accession>
<dbReference type="Proteomes" id="UP001345219">
    <property type="component" value="Chromosome 14"/>
</dbReference>
<dbReference type="SMART" id="SM00332">
    <property type="entry name" value="PP2Cc"/>
    <property type="match status" value="1"/>
</dbReference>
<dbReference type="EC" id="3.1.3.16" evidence="4"/>
<evidence type="ECO:0000256" key="11">
    <source>
        <dbReference type="ARBA" id="ARBA00048336"/>
    </source>
</evidence>
<name>A0AAN7LCJ3_9MYRT</name>
<comment type="catalytic activity">
    <reaction evidence="10">
        <text>O-phospho-L-seryl-[protein] + H2O = L-seryl-[protein] + phosphate</text>
        <dbReference type="Rhea" id="RHEA:20629"/>
        <dbReference type="Rhea" id="RHEA-COMP:9863"/>
        <dbReference type="Rhea" id="RHEA-COMP:11604"/>
        <dbReference type="ChEBI" id="CHEBI:15377"/>
        <dbReference type="ChEBI" id="CHEBI:29999"/>
        <dbReference type="ChEBI" id="CHEBI:43474"/>
        <dbReference type="ChEBI" id="CHEBI:83421"/>
        <dbReference type="EC" id="3.1.3.16"/>
    </reaction>
</comment>
<evidence type="ECO:0000256" key="8">
    <source>
        <dbReference type="ARBA" id="ARBA00022912"/>
    </source>
</evidence>
<evidence type="ECO:0000256" key="9">
    <source>
        <dbReference type="ARBA" id="ARBA00023211"/>
    </source>
</evidence>
<evidence type="ECO:0000256" key="4">
    <source>
        <dbReference type="ARBA" id="ARBA00013081"/>
    </source>
</evidence>
<dbReference type="GO" id="GO:0046872">
    <property type="term" value="F:metal ion binding"/>
    <property type="evidence" value="ECO:0007669"/>
    <property type="project" value="UniProtKB-KW"/>
</dbReference>
<evidence type="ECO:0000256" key="12">
    <source>
        <dbReference type="RuleBase" id="RU003465"/>
    </source>
</evidence>
<dbReference type="InterPro" id="IPR015655">
    <property type="entry name" value="PP2C"/>
</dbReference>
<evidence type="ECO:0000256" key="6">
    <source>
        <dbReference type="ARBA" id="ARBA00022801"/>
    </source>
</evidence>
<dbReference type="PROSITE" id="PS51746">
    <property type="entry name" value="PPM_2"/>
    <property type="match status" value="1"/>
</dbReference>
<dbReference type="Gene3D" id="3.60.40.10">
    <property type="entry name" value="PPM-type phosphatase domain"/>
    <property type="match status" value="1"/>
</dbReference>
<evidence type="ECO:0000256" key="7">
    <source>
        <dbReference type="ARBA" id="ARBA00022842"/>
    </source>
</evidence>
<proteinExistence type="inferred from homology"/>
<evidence type="ECO:0000256" key="1">
    <source>
        <dbReference type="ARBA" id="ARBA00001936"/>
    </source>
</evidence>
<sequence length="355" mass="39013">MASVVIAQTNSPVFSPSMFCRTPPFSPLTVPTPSSSFPPLALQPRAGVLCKERGSSILERKRPPMISVPNGFFVAASDPAPEKLEKEEEEVVEEGDEYGVYSKRGKKRGRLEDRHSAILDLGEKSDQAFFGVFDGHGGAKAADFSAKNLGKNIMEQTRKRIKLGVEDAVKKGYLETDSDFIKEDVSGGSCCVTALIREGDLIVSNVGDCRAVLSRGGTAEALTTDHKASLERERDRIEKLGGYVDCCHGVWRIQGSLAVSRSIGDKHLKRWVMAEPETKVIKIESDQEFLILASDGLWDKVTNQEAVDTVRSSFTDRDELNPIFAAKKLAELSLRRGSIDDITILVIKLDHFEKA</sequence>
<dbReference type="InterPro" id="IPR001932">
    <property type="entry name" value="PPM-type_phosphatase-like_dom"/>
</dbReference>
<evidence type="ECO:0000256" key="5">
    <source>
        <dbReference type="ARBA" id="ARBA00022723"/>
    </source>
</evidence>
<protein>
    <recommendedName>
        <fullName evidence="4">protein-serine/threonine phosphatase</fullName>
        <ecNumber evidence="4">3.1.3.16</ecNumber>
    </recommendedName>
</protein>
<evidence type="ECO:0000256" key="10">
    <source>
        <dbReference type="ARBA" id="ARBA00047761"/>
    </source>
</evidence>
<dbReference type="SMART" id="SM00331">
    <property type="entry name" value="PP2C_SIG"/>
    <property type="match status" value="1"/>
</dbReference>
<evidence type="ECO:0000313" key="14">
    <source>
        <dbReference type="EMBL" id="KAK4778372.1"/>
    </source>
</evidence>
<evidence type="ECO:0000259" key="13">
    <source>
        <dbReference type="PROSITE" id="PS51746"/>
    </source>
</evidence>
<dbReference type="GO" id="GO:0004722">
    <property type="term" value="F:protein serine/threonine phosphatase activity"/>
    <property type="evidence" value="ECO:0007669"/>
    <property type="project" value="UniProtKB-EC"/>
</dbReference>